<keyword evidence="1" id="KW-0805">Transcription regulation</keyword>
<evidence type="ECO:0000259" key="3">
    <source>
        <dbReference type="PROSITE" id="PS50995"/>
    </source>
</evidence>
<dbReference type="Gene3D" id="1.10.10.10">
    <property type="entry name" value="Winged helix-like DNA-binding domain superfamily/Winged helix DNA-binding domain"/>
    <property type="match status" value="1"/>
</dbReference>
<evidence type="ECO:0000313" key="5">
    <source>
        <dbReference type="Proteomes" id="UP001596091"/>
    </source>
</evidence>
<dbReference type="InterPro" id="IPR039422">
    <property type="entry name" value="MarR/SlyA-like"/>
</dbReference>
<dbReference type="InterPro" id="IPR000835">
    <property type="entry name" value="HTH_MarR-typ"/>
</dbReference>
<name>A0ABW1E8V1_9BACT</name>
<organism evidence="4 5">
    <name type="scientific">Acidicapsa dinghuensis</name>
    <dbReference type="NCBI Taxonomy" id="2218256"/>
    <lineage>
        <taxon>Bacteria</taxon>
        <taxon>Pseudomonadati</taxon>
        <taxon>Acidobacteriota</taxon>
        <taxon>Terriglobia</taxon>
        <taxon>Terriglobales</taxon>
        <taxon>Acidobacteriaceae</taxon>
        <taxon>Acidicapsa</taxon>
    </lineage>
</organism>
<dbReference type="SUPFAM" id="SSF46785">
    <property type="entry name" value="Winged helix' DNA-binding domain"/>
    <property type="match status" value="1"/>
</dbReference>
<comment type="caution">
    <text evidence="4">The sequence shown here is derived from an EMBL/GenBank/DDBJ whole genome shotgun (WGS) entry which is preliminary data.</text>
</comment>
<dbReference type="PANTHER" id="PTHR33164">
    <property type="entry name" value="TRANSCRIPTIONAL REGULATOR, MARR FAMILY"/>
    <property type="match status" value="1"/>
</dbReference>
<dbReference type="Proteomes" id="UP001596091">
    <property type="component" value="Unassembled WGS sequence"/>
</dbReference>
<dbReference type="SMART" id="SM00347">
    <property type="entry name" value="HTH_MARR"/>
    <property type="match status" value="1"/>
</dbReference>
<reference evidence="5" key="1">
    <citation type="journal article" date="2019" name="Int. J. Syst. Evol. Microbiol.">
        <title>The Global Catalogue of Microorganisms (GCM) 10K type strain sequencing project: providing services to taxonomists for standard genome sequencing and annotation.</title>
        <authorList>
            <consortium name="The Broad Institute Genomics Platform"/>
            <consortium name="The Broad Institute Genome Sequencing Center for Infectious Disease"/>
            <person name="Wu L."/>
            <person name="Ma J."/>
        </authorList>
    </citation>
    <scope>NUCLEOTIDE SEQUENCE [LARGE SCALE GENOMIC DNA]</scope>
    <source>
        <strain evidence="5">JCM 4087</strain>
    </source>
</reference>
<evidence type="ECO:0000256" key="1">
    <source>
        <dbReference type="ARBA" id="ARBA00023015"/>
    </source>
</evidence>
<dbReference type="EMBL" id="JBHSPH010000001">
    <property type="protein sequence ID" value="MFC5860751.1"/>
    <property type="molecule type" value="Genomic_DNA"/>
</dbReference>
<dbReference type="PRINTS" id="PR00598">
    <property type="entry name" value="HTHMARR"/>
</dbReference>
<keyword evidence="5" id="KW-1185">Reference proteome</keyword>
<dbReference type="PROSITE" id="PS50995">
    <property type="entry name" value="HTH_MARR_2"/>
    <property type="match status" value="1"/>
</dbReference>
<feature type="domain" description="HTH marR-type" evidence="3">
    <location>
        <begin position="14"/>
        <end position="146"/>
    </location>
</feature>
<dbReference type="RefSeq" id="WP_263335212.1">
    <property type="nucleotide sequence ID" value="NZ_JAGSYH010000002.1"/>
</dbReference>
<protein>
    <submittedName>
        <fullName evidence="4">MarR family winged helix-turn-helix transcriptional regulator</fullName>
    </submittedName>
</protein>
<dbReference type="InterPro" id="IPR036388">
    <property type="entry name" value="WH-like_DNA-bd_sf"/>
</dbReference>
<sequence>MAKQTEITPPHLWPPHLWIVLSRCHHALRQAAECSISGTGLVLTDFMVLEALLHKGPLTITEIQKKALLATGSMTAAVDRVERKGLIVRRTTSTDRRARVLELTDAGRTLIEKAFAQHASDLESIMSVLSNTEKEQLYRLTRKLGLAAAEAKAERETAQAATGD</sequence>
<accession>A0ABW1E8V1</accession>
<gene>
    <name evidence="4" type="ORF">ACFPT7_00435</name>
</gene>
<proteinExistence type="predicted"/>
<keyword evidence="2" id="KW-0804">Transcription</keyword>
<evidence type="ECO:0000313" key="4">
    <source>
        <dbReference type="EMBL" id="MFC5860751.1"/>
    </source>
</evidence>
<dbReference type="Pfam" id="PF01047">
    <property type="entry name" value="MarR"/>
    <property type="match status" value="1"/>
</dbReference>
<evidence type="ECO:0000256" key="2">
    <source>
        <dbReference type="ARBA" id="ARBA00023163"/>
    </source>
</evidence>
<dbReference type="InterPro" id="IPR036390">
    <property type="entry name" value="WH_DNA-bd_sf"/>
</dbReference>
<dbReference type="PANTHER" id="PTHR33164:SF56">
    <property type="entry name" value="HTH-TYPE TRANSCRIPTIONAL REGULATOR MHQR"/>
    <property type="match status" value="1"/>
</dbReference>